<dbReference type="EMBL" id="JBHSAX010000013">
    <property type="protein sequence ID" value="MFC3962791.1"/>
    <property type="molecule type" value="Genomic_DNA"/>
</dbReference>
<keyword evidence="4" id="KW-1185">Reference proteome</keyword>
<proteinExistence type="predicted"/>
<protein>
    <recommendedName>
        <fullName evidence="5">MFS transporter</fullName>
    </recommendedName>
</protein>
<feature type="compositionally biased region" description="Low complexity" evidence="1">
    <location>
        <begin position="95"/>
        <end position="105"/>
    </location>
</feature>
<dbReference type="SUPFAM" id="SSF103473">
    <property type="entry name" value="MFS general substrate transporter"/>
    <property type="match status" value="1"/>
</dbReference>
<evidence type="ECO:0000256" key="2">
    <source>
        <dbReference type="SAM" id="Phobius"/>
    </source>
</evidence>
<dbReference type="InterPro" id="IPR036259">
    <property type="entry name" value="MFS_trans_sf"/>
</dbReference>
<name>A0ABV8DRR3_9NOCA</name>
<evidence type="ECO:0000313" key="4">
    <source>
        <dbReference type="Proteomes" id="UP001595696"/>
    </source>
</evidence>
<sequence>MLGAAAIIARRTRDRILVALACTGQLIVVLDVSIVDVALPGIRGSLGFAEEDLQWVVTAYTTPFAVAAVILVLAALSAAPLPARKSPVAASEPVGPAGPAGFAAFRRPRAPAA</sequence>
<dbReference type="RefSeq" id="WP_378612553.1">
    <property type="nucleotide sequence ID" value="NZ_JBHSAX010000013.1"/>
</dbReference>
<gene>
    <name evidence="3" type="ORF">ACFO0B_12430</name>
</gene>
<accession>A0ABV8DRR3</accession>
<feature type="region of interest" description="Disordered" evidence="1">
    <location>
        <begin position="86"/>
        <end position="113"/>
    </location>
</feature>
<reference evidence="4" key="1">
    <citation type="journal article" date="2019" name="Int. J. Syst. Evol. Microbiol.">
        <title>The Global Catalogue of Microorganisms (GCM) 10K type strain sequencing project: providing services to taxonomists for standard genome sequencing and annotation.</title>
        <authorList>
            <consortium name="The Broad Institute Genomics Platform"/>
            <consortium name="The Broad Institute Genome Sequencing Center for Infectious Disease"/>
            <person name="Wu L."/>
            <person name="Ma J."/>
        </authorList>
    </citation>
    <scope>NUCLEOTIDE SEQUENCE [LARGE SCALE GENOMIC DNA]</scope>
    <source>
        <strain evidence="4">CGMCC 4.7330</strain>
    </source>
</reference>
<dbReference type="Proteomes" id="UP001595696">
    <property type="component" value="Unassembled WGS sequence"/>
</dbReference>
<keyword evidence="2" id="KW-1133">Transmembrane helix</keyword>
<organism evidence="3 4">
    <name type="scientific">Nocardia jiangsuensis</name>
    <dbReference type="NCBI Taxonomy" id="1691563"/>
    <lineage>
        <taxon>Bacteria</taxon>
        <taxon>Bacillati</taxon>
        <taxon>Actinomycetota</taxon>
        <taxon>Actinomycetes</taxon>
        <taxon>Mycobacteriales</taxon>
        <taxon>Nocardiaceae</taxon>
        <taxon>Nocardia</taxon>
    </lineage>
</organism>
<evidence type="ECO:0008006" key="5">
    <source>
        <dbReference type="Google" id="ProtNLM"/>
    </source>
</evidence>
<feature type="transmembrane region" description="Helical" evidence="2">
    <location>
        <begin position="55"/>
        <end position="76"/>
    </location>
</feature>
<evidence type="ECO:0000256" key="1">
    <source>
        <dbReference type="SAM" id="MobiDB-lite"/>
    </source>
</evidence>
<comment type="caution">
    <text evidence="3">The sequence shown here is derived from an EMBL/GenBank/DDBJ whole genome shotgun (WGS) entry which is preliminary data.</text>
</comment>
<keyword evidence="2" id="KW-0812">Transmembrane</keyword>
<evidence type="ECO:0000313" key="3">
    <source>
        <dbReference type="EMBL" id="MFC3962791.1"/>
    </source>
</evidence>
<dbReference type="Gene3D" id="1.20.1250.20">
    <property type="entry name" value="MFS general substrate transporter like domains"/>
    <property type="match status" value="1"/>
</dbReference>
<keyword evidence="2" id="KW-0472">Membrane</keyword>
<feature type="transmembrane region" description="Helical" evidence="2">
    <location>
        <begin position="16"/>
        <end position="35"/>
    </location>
</feature>